<organism evidence="2">
    <name type="scientific">marine sediment metagenome</name>
    <dbReference type="NCBI Taxonomy" id="412755"/>
    <lineage>
        <taxon>unclassified sequences</taxon>
        <taxon>metagenomes</taxon>
        <taxon>ecological metagenomes</taxon>
    </lineage>
</organism>
<sequence length="62" mass="6358">MAAFALAAVMTPLAGRVARATGFVAAPTEDRHHRRPTPLLGGVAILLAVLLPSAATLILAAW</sequence>
<keyword evidence="1" id="KW-1133">Transmembrane helix</keyword>
<accession>A0A0F8ZF55</accession>
<dbReference type="AlphaFoldDB" id="A0A0F8ZF55"/>
<proteinExistence type="predicted"/>
<keyword evidence="1" id="KW-0812">Transmembrane</keyword>
<keyword evidence="1" id="KW-0472">Membrane</keyword>
<evidence type="ECO:0000313" key="2">
    <source>
        <dbReference type="EMBL" id="KKK65119.1"/>
    </source>
</evidence>
<gene>
    <name evidence="2" type="ORF">LCGC14_2977380</name>
</gene>
<comment type="caution">
    <text evidence="2">The sequence shown here is derived from an EMBL/GenBank/DDBJ whole genome shotgun (WGS) entry which is preliminary data.</text>
</comment>
<reference evidence="2" key="1">
    <citation type="journal article" date="2015" name="Nature">
        <title>Complex archaea that bridge the gap between prokaryotes and eukaryotes.</title>
        <authorList>
            <person name="Spang A."/>
            <person name="Saw J.H."/>
            <person name="Jorgensen S.L."/>
            <person name="Zaremba-Niedzwiedzka K."/>
            <person name="Martijn J."/>
            <person name="Lind A.E."/>
            <person name="van Eijk R."/>
            <person name="Schleper C."/>
            <person name="Guy L."/>
            <person name="Ettema T.J."/>
        </authorList>
    </citation>
    <scope>NUCLEOTIDE SEQUENCE</scope>
</reference>
<feature type="transmembrane region" description="Helical" evidence="1">
    <location>
        <begin position="39"/>
        <end position="61"/>
    </location>
</feature>
<feature type="non-terminal residue" evidence="2">
    <location>
        <position position="62"/>
    </location>
</feature>
<dbReference type="EMBL" id="LAZR01060709">
    <property type="protein sequence ID" value="KKK65119.1"/>
    <property type="molecule type" value="Genomic_DNA"/>
</dbReference>
<evidence type="ECO:0008006" key="3">
    <source>
        <dbReference type="Google" id="ProtNLM"/>
    </source>
</evidence>
<protein>
    <recommendedName>
        <fullName evidence="3">Undecaprenyl/decaprenyl-phosphate alpha-N-acetylglucosaminyl 1-phosphate transferase</fullName>
    </recommendedName>
</protein>
<evidence type="ECO:0000256" key="1">
    <source>
        <dbReference type="SAM" id="Phobius"/>
    </source>
</evidence>
<name>A0A0F8ZF55_9ZZZZ</name>